<dbReference type="EC" id="3.2.1.25" evidence="3"/>
<dbReference type="Proteomes" id="UP001629113">
    <property type="component" value="Unassembled WGS sequence"/>
</dbReference>
<sequence length="859" mass="98619">MPLERFTLNKGWEFKQATSLNDATASSFLPVSRFPTVQFMDLLHHKLISDPYVDTNELDCLWVNDADWTYRTRSIPIINLPDTASSRAILVFDGLDIIVDVFLNEQLILSGKNMHISYRVDVTDLLRDRTDPSVLELRFKNAPAYGRKERERIGYRGNPTDVHFGGSERLFVRKAQYQWGWDWGPAVNTSGPWKDIHLETFVSRIEDFLVTQLVAPDLETAKVTVKGTVESHTANQKVELTILDPDGRQVKTKTVEVSNDGSFESCIELTNLKLWYPFTYGAQPLYTIKAVLQGEDERTQKLGLRRLRLLQHPLKNASGTSFVFEINNVRVFAGGSCWIPGDFMLPRMTRQRYEDWLLLAKSGNQAMIRVWGGGLVESDHFYDICDREGILVWQDLLFACGNYPASDDFVENVKEEAEQQVKRVGYHPSLVLWAGNNEDYMLAELWGWEYDAKDQEGPWDKTDFPARKIYERILPEICERLAGDVPYWRSSPYGGETANDVTVGDTHIWNVWHGQMSPYQDYKSYTSRFVSEFGFESAPDIRTLHKAITDPKERHWQSRTFDAHDKGPGHQRRYGMYSGENFRFRFNPLQDFVYCTQFLQAEAMSYAYNGWKREFRGPGEENCSGILVWQLNDIWQGTSWALVDVDLHRKPSFYITKRALAPVVVGMDRVVTKRPSYIVTSYSPEKAALDIWAVNSLLKNLDATLKLSAFDIESGKEIVLGEKERPLSLKPNQTTEIARFDIPYPDTTVVVGYIDDLKNGERLARWVSWPEPMKFVRFNPDLKIDVKVAKDSVLLKSNAPTKGVVVSVPIEDGEDAIWDDNFVDLVPGEEIKIGVEGLNGRKVQTRYLCDWEQEKEFKL</sequence>
<evidence type="ECO:0000256" key="10">
    <source>
        <dbReference type="ARBA" id="ARBA00041614"/>
    </source>
</evidence>
<keyword evidence="6" id="KW-0326">Glycosidase</keyword>
<evidence type="ECO:0000256" key="2">
    <source>
        <dbReference type="ARBA" id="ARBA00004740"/>
    </source>
</evidence>
<dbReference type="Pfam" id="PF17786">
    <property type="entry name" value="Mannosidase_ig"/>
    <property type="match status" value="1"/>
</dbReference>
<dbReference type="GO" id="GO:0016787">
    <property type="term" value="F:hydrolase activity"/>
    <property type="evidence" value="ECO:0007669"/>
    <property type="project" value="UniProtKB-KW"/>
</dbReference>
<evidence type="ECO:0000256" key="9">
    <source>
        <dbReference type="ARBA" id="ARBA00041069"/>
    </source>
</evidence>
<evidence type="ECO:0000256" key="5">
    <source>
        <dbReference type="ARBA" id="ARBA00023277"/>
    </source>
</evidence>
<evidence type="ECO:0000259" key="12">
    <source>
        <dbReference type="Pfam" id="PF17786"/>
    </source>
</evidence>
<keyword evidence="15" id="KW-1185">Reference proteome</keyword>
<evidence type="ECO:0000256" key="8">
    <source>
        <dbReference type="ARBA" id="ARBA00038429"/>
    </source>
</evidence>
<evidence type="ECO:0000259" key="13">
    <source>
        <dbReference type="Pfam" id="PF22666"/>
    </source>
</evidence>
<comment type="pathway">
    <text evidence="2">Glycan metabolism; N-glycan degradation.</text>
</comment>
<dbReference type="InterPro" id="IPR013783">
    <property type="entry name" value="Ig-like_fold"/>
</dbReference>
<dbReference type="InterPro" id="IPR050887">
    <property type="entry name" value="Beta-mannosidase_GH2"/>
</dbReference>
<dbReference type="SUPFAM" id="SSF49785">
    <property type="entry name" value="Galactose-binding domain-like"/>
    <property type="match status" value="1"/>
</dbReference>
<dbReference type="Gene3D" id="2.60.40.10">
    <property type="entry name" value="Immunoglobulins"/>
    <property type="match status" value="2"/>
</dbReference>
<dbReference type="Pfam" id="PF00703">
    <property type="entry name" value="Glyco_hydro_2"/>
    <property type="match status" value="1"/>
</dbReference>
<evidence type="ECO:0000259" key="11">
    <source>
        <dbReference type="Pfam" id="PF00703"/>
    </source>
</evidence>
<feature type="domain" description="Beta-mannosidase-like galactose-binding" evidence="13">
    <location>
        <begin position="12"/>
        <end position="194"/>
    </location>
</feature>
<protein>
    <recommendedName>
        <fullName evidence="9">Beta-mannosidase B</fullName>
        <ecNumber evidence="3">3.2.1.25</ecNumber>
    </recommendedName>
    <alternativeName>
        <fullName evidence="10">Mannanase B</fullName>
    </alternativeName>
</protein>
<evidence type="ECO:0000313" key="15">
    <source>
        <dbReference type="Proteomes" id="UP001629113"/>
    </source>
</evidence>
<dbReference type="Gene3D" id="3.20.20.80">
    <property type="entry name" value="Glycosidases"/>
    <property type="match status" value="1"/>
</dbReference>
<evidence type="ECO:0000313" key="14">
    <source>
        <dbReference type="EMBL" id="KAL3420862.1"/>
    </source>
</evidence>
<dbReference type="InterPro" id="IPR006102">
    <property type="entry name" value="Ig-like_GH2"/>
</dbReference>
<comment type="caution">
    <text evidence="14">The sequence shown here is derived from an EMBL/GenBank/DDBJ whole genome shotgun (WGS) entry which is preliminary data.</text>
</comment>
<name>A0ABR4PCH7_9HELO</name>
<reference evidence="14 15" key="1">
    <citation type="submission" date="2024-06" db="EMBL/GenBank/DDBJ databases">
        <title>Complete genome of Phlyctema vagabunda strain 19-DSS-EL-015.</title>
        <authorList>
            <person name="Fiorenzani C."/>
        </authorList>
    </citation>
    <scope>NUCLEOTIDE SEQUENCE [LARGE SCALE GENOMIC DNA]</scope>
    <source>
        <strain evidence="14 15">19-DSS-EL-015</strain>
    </source>
</reference>
<keyword evidence="7" id="KW-0624">Polysaccharide degradation</keyword>
<feature type="domain" description="Glycoside hydrolase family 2 immunoglobulin-like beta-sandwich" evidence="11">
    <location>
        <begin position="204"/>
        <end position="305"/>
    </location>
</feature>
<comment type="similarity">
    <text evidence="8">Belongs to the glycosyl hydrolase 2 family. Beta-mannosidase B subfamily.</text>
</comment>
<dbReference type="InterPro" id="IPR054593">
    <property type="entry name" value="Beta-mannosidase-like_N2"/>
</dbReference>
<dbReference type="EMBL" id="JBFCZG010000006">
    <property type="protein sequence ID" value="KAL3420862.1"/>
    <property type="molecule type" value="Genomic_DNA"/>
</dbReference>
<dbReference type="SUPFAM" id="SSF49303">
    <property type="entry name" value="beta-Galactosidase/glucuronidase domain"/>
    <property type="match status" value="2"/>
</dbReference>
<evidence type="ECO:0000256" key="4">
    <source>
        <dbReference type="ARBA" id="ARBA00022801"/>
    </source>
</evidence>
<gene>
    <name evidence="14" type="ORF">PVAG01_07307</name>
</gene>
<evidence type="ECO:0000256" key="7">
    <source>
        <dbReference type="ARBA" id="ARBA00023326"/>
    </source>
</evidence>
<dbReference type="SUPFAM" id="SSF51445">
    <property type="entry name" value="(Trans)glycosidases"/>
    <property type="match status" value="1"/>
</dbReference>
<dbReference type="Gene3D" id="2.60.120.260">
    <property type="entry name" value="Galactose-binding domain-like"/>
    <property type="match status" value="1"/>
</dbReference>
<proteinExistence type="inferred from homology"/>
<dbReference type="PANTHER" id="PTHR43730">
    <property type="entry name" value="BETA-MANNOSIDASE"/>
    <property type="match status" value="1"/>
</dbReference>
<dbReference type="InterPro" id="IPR036156">
    <property type="entry name" value="Beta-gal/glucu_dom_sf"/>
</dbReference>
<feature type="domain" description="Mannosidase Ig/CBM-like" evidence="12">
    <location>
        <begin position="689"/>
        <end position="774"/>
    </location>
</feature>
<dbReference type="Pfam" id="PF22666">
    <property type="entry name" value="Glyco_hydro_2_N2"/>
    <property type="match status" value="1"/>
</dbReference>
<evidence type="ECO:0000256" key="3">
    <source>
        <dbReference type="ARBA" id="ARBA00012754"/>
    </source>
</evidence>
<accession>A0ABR4PCH7</accession>
<keyword evidence="5" id="KW-0119">Carbohydrate metabolism</keyword>
<dbReference type="InterPro" id="IPR041447">
    <property type="entry name" value="Mannosidase_ig"/>
</dbReference>
<dbReference type="PANTHER" id="PTHR43730:SF1">
    <property type="entry name" value="BETA-MANNOSIDASE"/>
    <property type="match status" value="1"/>
</dbReference>
<evidence type="ECO:0000256" key="1">
    <source>
        <dbReference type="ARBA" id="ARBA00000829"/>
    </source>
</evidence>
<dbReference type="InterPro" id="IPR008979">
    <property type="entry name" value="Galactose-bd-like_sf"/>
</dbReference>
<evidence type="ECO:0000256" key="6">
    <source>
        <dbReference type="ARBA" id="ARBA00023295"/>
    </source>
</evidence>
<comment type="catalytic activity">
    <reaction evidence="1">
        <text>Hydrolysis of terminal, non-reducing beta-D-mannose residues in beta-D-mannosides.</text>
        <dbReference type="EC" id="3.2.1.25"/>
    </reaction>
</comment>
<keyword evidence="4 14" id="KW-0378">Hydrolase</keyword>
<organism evidence="14 15">
    <name type="scientific">Phlyctema vagabunda</name>
    <dbReference type="NCBI Taxonomy" id="108571"/>
    <lineage>
        <taxon>Eukaryota</taxon>
        <taxon>Fungi</taxon>
        <taxon>Dikarya</taxon>
        <taxon>Ascomycota</taxon>
        <taxon>Pezizomycotina</taxon>
        <taxon>Leotiomycetes</taxon>
        <taxon>Helotiales</taxon>
        <taxon>Dermateaceae</taxon>
        <taxon>Phlyctema</taxon>
    </lineage>
</organism>
<dbReference type="InterPro" id="IPR017853">
    <property type="entry name" value="GH"/>
</dbReference>